<feature type="compositionally biased region" description="Basic and acidic residues" evidence="3">
    <location>
        <begin position="433"/>
        <end position="447"/>
    </location>
</feature>
<feature type="region of interest" description="Disordered" evidence="3">
    <location>
        <begin position="363"/>
        <end position="535"/>
    </location>
</feature>
<dbReference type="Proteomes" id="UP001302676">
    <property type="component" value="Unassembled WGS sequence"/>
</dbReference>
<reference evidence="4" key="2">
    <citation type="submission" date="2023-05" db="EMBL/GenBank/DDBJ databases">
        <authorList>
            <consortium name="Lawrence Berkeley National Laboratory"/>
            <person name="Steindorff A."/>
            <person name="Hensen N."/>
            <person name="Bonometti L."/>
            <person name="Westerberg I."/>
            <person name="Brannstrom I.O."/>
            <person name="Guillou S."/>
            <person name="Cros-Aarteil S."/>
            <person name="Calhoun S."/>
            <person name="Haridas S."/>
            <person name="Kuo A."/>
            <person name="Mondo S."/>
            <person name="Pangilinan J."/>
            <person name="Riley R."/>
            <person name="Labutti K."/>
            <person name="Andreopoulos B."/>
            <person name="Lipzen A."/>
            <person name="Chen C."/>
            <person name="Yanf M."/>
            <person name="Daum C."/>
            <person name="Ng V."/>
            <person name="Clum A."/>
            <person name="Ohm R."/>
            <person name="Martin F."/>
            <person name="Silar P."/>
            <person name="Natvig D."/>
            <person name="Lalanne C."/>
            <person name="Gautier V."/>
            <person name="Ament-Velasquez S.L."/>
            <person name="Kruys A."/>
            <person name="Hutchinson M.I."/>
            <person name="Powell A.J."/>
            <person name="Barry K."/>
            <person name="Miller A.N."/>
            <person name="Grigoriev I.V."/>
            <person name="Debuchy R."/>
            <person name="Gladieux P."/>
            <person name="Thoren M.H."/>
            <person name="Johannesson H."/>
        </authorList>
    </citation>
    <scope>NUCLEOTIDE SEQUENCE</scope>
    <source>
        <strain evidence="4">CBS 141.50</strain>
    </source>
</reference>
<reference evidence="4" key="1">
    <citation type="journal article" date="2023" name="Mol. Phylogenet. Evol.">
        <title>Genome-scale phylogeny and comparative genomics of the fungal order Sordariales.</title>
        <authorList>
            <person name="Hensen N."/>
            <person name="Bonometti L."/>
            <person name="Westerberg I."/>
            <person name="Brannstrom I.O."/>
            <person name="Guillou S."/>
            <person name="Cros-Aarteil S."/>
            <person name="Calhoun S."/>
            <person name="Haridas S."/>
            <person name="Kuo A."/>
            <person name="Mondo S."/>
            <person name="Pangilinan J."/>
            <person name="Riley R."/>
            <person name="LaButti K."/>
            <person name="Andreopoulos B."/>
            <person name="Lipzen A."/>
            <person name="Chen C."/>
            <person name="Yan M."/>
            <person name="Daum C."/>
            <person name="Ng V."/>
            <person name="Clum A."/>
            <person name="Steindorff A."/>
            <person name="Ohm R.A."/>
            <person name="Martin F."/>
            <person name="Silar P."/>
            <person name="Natvig D.O."/>
            <person name="Lalanne C."/>
            <person name="Gautier V."/>
            <person name="Ament-Velasquez S.L."/>
            <person name="Kruys A."/>
            <person name="Hutchinson M.I."/>
            <person name="Powell A.J."/>
            <person name="Barry K."/>
            <person name="Miller A.N."/>
            <person name="Grigoriev I.V."/>
            <person name="Debuchy R."/>
            <person name="Gladieux P."/>
            <person name="Hiltunen Thoren M."/>
            <person name="Johannesson H."/>
        </authorList>
    </citation>
    <scope>NUCLEOTIDE SEQUENCE</scope>
    <source>
        <strain evidence="4">CBS 141.50</strain>
    </source>
</reference>
<organism evidence="4 5">
    <name type="scientific">Dichotomopilus funicola</name>
    <dbReference type="NCBI Taxonomy" id="1934379"/>
    <lineage>
        <taxon>Eukaryota</taxon>
        <taxon>Fungi</taxon>
        <taxon>Dikarya</taxon>
        <taxon>Ascomycota</taxon>
        <taxon>Pezizomycotina</taxon>
        <taxon>Sordariomycetes</taxon>
        <taxon>Sordariomycetidae</taxon>
        <taxon>Sordariales</taxon>
        <taxon>Chaetomiaceae</taxon>
        <taxon>Dichotomopilus</taxon>
    </lineage>
</organism>
<comment type="caution">
    <text evidence="4">The sequence shown here is derived from an EMBL/GenBank/DDBJ whole genome shotgun (WGS) entry which is preliminary data.</text>
</comment>
<evidence type="ECO:0000313" key="4">
    <source>
        <dbReference type="EMBL" id="KAK4144861.1"/>
    </source>
</evidence>
<dbReference type="PANTHER" id="PTHR36847:SF1">
    <property type="entry name" value="AMIDOLIGASE ENZYME"/>
    <property type="match status" value="1"/>
</dbReference>
<keyword evidence="5" id="KW-1185">Reference proteome</keyword>
<evidence type="ECO:0000256" key="1">
    <source>
        <dbReference type="ARBA" id="ARBA00013487"/>
    </source>
</evidence>
<feature type="compositionally biased region" description="Pro residues" evidence="3">
    <location>
        <begin position="506"/>
        <end position="526"/>
    </location>
</feature>
<feature type="compositionally biased region" description="Low complexity" evidence="3">
    <location>
        <begin position="382"/>
        <end position="429"/>
    </location>
</feature>
<dbReference type="InterPro" id="IPR022025">
    <property type="entry name" value="Amidoligase_2"/>
</dbReference>
<gene>
    <name evidence="4" type="ORF">C8A04DRAFT_36227</name>
</gene>
<dbReference type="GeneID" id="87820064"/>
<evidence type="ECO:0000256" key="2">
    <source>
        <dbReference type="ARBA" id="ARBA00043946"/>
    </source>
</evidence>
<dbReference type="PANTHER" id="PTHR36847">
    <property type="entry name" value="AMIDOLIGASE ENZYME"/>
    <property type="match status" value="1"/>
</dbReference>
<proteinExistence type="predicted"/>
<dbReference type="EMBL" id="MU853573">
    <property type="protein sequence ID" value="KAK4144861.1"/>
    <property type="molecule type" value="Genomic_DNA"/>
</dbReference>
<dbReference type="Pfam" id="PF12224">
    <property type="entry name" value="Amidoligase_2"/>
    <property type="match status" value="1"/>
</dbReference>
<dbReference type="AlphaFoldDB" id="A0AAN6ZPU1"/>
<sequence length="535" mass="60132">MPPSSSNTARAAPAGPKPLFGVEIEIYVKVLPSVEDRIRAKQRSNYNSLPEHWRYYDFDLKNGTGNVEGKAFQRKHVGNAIQSIIDTALGSGNGWHCEADASLKEYQLEAPPDPRKWWGIEIISPPLSVATEWQEEIETVFAAVGKQFDFWTNECCACHVHVSPGPKKSNKYTSDQLVKMAKGAYFWEDALCDLIPPERRQNRYANANWTVYATDEYRNVQYDGWGPIFSKLSTSIQGRGGLENFIYLMKGGANETRYISTSFAPFERLGTVELRRQAGAASAYTVIQRVLLAVTFHVSALRYDFAGAASRRDVPYGDELIRELAGCIKKLPDTCHGYRFVAWLKWCLDSYEDEKFYTEKQINSRERALRRGDDPPDQRSSRPGLPAPRASGGRPPSSASASRPPARSSTRPPASGRRSPSPRRPLAGSRRNRQTDSGRDSPDERVPPRPSRRRDESPDDYPGYMNRASASRPSRRRDESPDDYPRPLTHRPRLPSARHEGYVEQPYPPQGYPPQGYPPGYPPQGYPPGYGGGPY</sequence>
<dbReference type="Pfam" id="PF02162">
    <property type="entry name" value="XYPPX"/>
    <property type="match status" value="2"/>
</dbReference>
<comment type="subcellular location">
    <subcellularLocation>
        <location evidence="2">Cell projection</location>
        <location evidence="2">Rhabdomere membrane</location>
        <topology evidence="2">Multi-pass membrane protein</topology>
    </subcellularLocation>
</comment>
<protein>
    <recommendedName>
        <fullName evidence="1">Rhodopsin</fullName>
    </recommendedName>
</protein>
<feature type="compositionally biased region" description="Basic and acidic residues" evidence="3">
    <location>
        <begin position="476"/>
        <end position="485"/>
    </location>
</feature>
<dbReference type="RefSeq" id="XP_062638232.1">
    <property type="nucleotide sequence ID" value="XM_062783451.1"/>
</dbReference>
<accession>A0AAN6ZPU1</accession>
<name>A0AAN6ZPU1_9PEZI</name>
<evidence type="ECO:0000256" key="3">
    <source>
        <dbReference type="SAM" id="MobiDB-lite"/>
    </source>
</evidence>
<dbReference type="InterPro" id="IPR006031">
    <property type="entry name" value="XYPPX"/>
</dbReference>
<feature type="compositionally biased region" description="Basic and acidic residues" evidence="3">
    <location>
        <begin position="363"/>
        <end position="380"/>
    </location>
</feature>
<evidence type="ECO:0000313" key="5">
    <source>
        <dbReference type="Proteomes" id="UP001302676"/>
    </source>
</evidence>